<comment type="caution">
    <text evidence="2">The sequence shown here is derived from an EMBL/GenBank/DDBJ whole genome shotgun (WGS) entry which is preliminary data.</text>
</comment>
<protein>
    <submittedName>
        <fullName evidence="2">Glycosyltransferase family 2 protein</fullName>
    </submittedName>
</protein>
<name>A0ABT3B5S9_9CYAN</name>
<evidence type="ECO:0000259" key="1">
    <source>
        <dbReference type="Pfam" id="PF00535"/>
    </source>
</evidence>
<dbReference type="EMBL" id="JAOWRF010000355">
    <property type="protein sequence ID" value="MCV3216723.1"/>
    <property type="molecule type" value="Genomic_DNA"/>
</dbReference>
<reference evidence="2 3" key="1">
    <citation type="submission" date="2022-10" db="EMBL/GenBank/DDBJ databases">
        <title>Identification of biosynthetic pathway for the production of the potent trypsin inhibitor radiosumin.</title>
        <authorList>
            <person name="Fewer D.P."/>
            <person name="Delbaje E."/>
            <person name="Ouyang X."/>
            <person name="Agostino P.D."/>
            <person name="Wahlsten M."/>
            <person name="Jokela J."/>
            <person name="Permi P."/>
            <person name="Haapaniemi E."/>
            <person name="Koistinen H."/>
        </authorList>
    </citation>
    <scope>NUCLEOTIDE SEQUENCE [LARGE SCALE GENOMIC DNA]</scope>
    <source>
        <strain evidence="2 3">NIES-515</strain>
    </source>
</reference>
<dbReference type="RefSeq" id="WP_263748382.1">
    <property type="nucleotide sequence ID" value="NZ_JAOWRF010000355.1"/>
</dbReference>
<keyword evidence="3" id="KW-1185">Reference proteome</keyword>
<dbReference type="Proteomes" id="UP001526143">
    <property type="component" value="Unassembled WGS sequence"/>
</dbReference>
<dbReference type="InterPro" id="IPR001173">
    <property type="entry name" value="Glyco_trans_2-like"/>
</dbReference>
<accession>A0ABT3B5S9</accession>
<dbReference type="CDD" id="cd02526">
    <property type="entry name" value="GT2_RfbF_like"/>
    <property type="match status" value="1"/>
</dbReference>
<dbReference type="PANTHER" id="PTHR43685">
    <property type="entry name" value="GLYCOSYLTRANSFERASE"/>
    <property type="match status" value="1"/>
</dbReference>
<dbReference type="Pfam" id="PF00535">
    <property type="entry name" value="Glycos_transf_2"/>
    <property type="match status" value="1"/>
</dbReference>
<gene>
    <name evidence="2" type="ORF">OGM63_25000</name>
</gene>
<dbReference type="InterPro" id="IPR050834">
    <property type="entry name" value="Glycosyltransf_2"/>
</dbReference>
<evidence type="ECO:0000313" key="3">
    <source>
        <dbReference type="Proteomes" id="UP001526143"/>
    </source>
</evidence>
<feature type="domain" description="Glycosyltransferase 2-like" evidence="1">
    <location>
        <begin position="20"/>
        <end position="142"/>
    </location>
</feature>
<organism evidence="2 3">
    <name type="scientific">Plectonema radiosum NIES-515</name>
    <dbReference type="NCBI Taxonomy" id="2986073"/>
    <lineage>
        <taxon>Bacteria</taxon>
        <taxon>Bacillati</taxon>
        <taxon>Cyanobacteriota</taxon>
        <taxon>Cyanophyceae</taxon>
        <taxon>Oscillatoriophycideae</taxon>
        <taxon>Oscillatoriales</taxon>
        <taxon>Microcoleaceae</taxon>
        <taxon>Plectonema</taxon>
    </lineage>
</organism>
<sequence>MIANMQNLSFTENYNVAAYITAYEDPEAVRLCVEAINSQSFPVQKILIVDNSHQKPISGLDGNNAIIKYCPENIGIALGLSWAITWAIEQDYDFLWAFDQDSIIETECLIKLLSIYKNHQKDNYLIGIIAPTAVDLRNNQIIEGAIFQRDRFVGCKASNEVQPYECDSPITSGSLISIRAAKTISPPIAELFIDGVDLDYGLRLVQKGFHNLIVPDAIMHHNFGNPIKAKFFSRELTVQKYSALRHYYICRNHTYLSIRYAQRWYSLTSCMRRMKYMIYSIVLIWLYDSEHKALKTWACILGTCHGLIGRLGKIW</sequence>
<evidence type="ECO:0000313" key="2">
    <source>
        <dbReference type="EMBL" id="MCV3216723.1"/>
    </source>
</evidence>
<dbReference type="PANTHER" id="PTHR43685:SF2">
    <property type="entry name" value="GLYCOSYLTRANSFERASE 2-LIKE DOMAIN-CONTAINING PROTEIN"/>
    <property type="match status" value="1"/>
</dbReference>
<proteinExistence type="predicted"/>
<dbReference type="Gene3D" id="3.90.550.10">
    <property type="entry name" value="Spore Coat Polysaccharide Biosynthesis Protein SpsA, Chain A"/>
    <property type="match status" value="1"/>
</dbReference>
<dbReference type="SUPFAM" id="SSF53448">
    <property type="entry name" value="Nucleotide-diphospho-sugar transferases"/>
    <property type="match status" value="1"/>
</dbReference>
<dbReference type="InterPro" id="IPR029044">
    <property type="entry name" value="Nucleotide-diphossugar_trans"/>
</dbReference>